<dbReference type="InterPro" id="IPR008615">
    <property type="entry name" value="FNIP"/>
</dbReference>
<dbReference type="Pfam" id="PF05725">
    <property type="entry name" value="FNIP"/>
    <property type="match status" value="6"/>
</dbReference>
<accession>Q550L9</accession>
<dbReference type="RefSeq" id="XP_642913.1">
    <property type="nucleotide sequence ID" value="XM_637821.1"/>
</dbReference>
<comment type="caution">
    <text evidence="2">The sequence shown here is derived from an EMBL/GenBank/DDBJ whole genome shotgun (WGS) entry which is preliminary data.</text>
</comment>
<reference evidence="2 3" key="1">
    <citation type="journal article" date="2005" name="Nature">
        <title>The genome of the social amoeba Dictyostelium discoideum.</title>
        <authorList>
            <consortium name="The Dictyostelium discoideum Sequencing Consortium"/>
            <person name="Eichinger L."/>
            <person name="Pachebat J.A."/>
            <person name="Glockner G."/>
            <person name="Rajandream M.A."/>
            <person name="Sucgang R."/>
            <person name="Berriman M."/>
            <person name="Song J."/>
            <person name="Olsen R."/>
            <person name="Szafranski K."/>
            <person name="Xu Q."/>
            <person name="Tunggal B."/>
            <person name="Kummerfeld S."/>
            <person name="Madera M."/>
            <person name="Konfortov B.A."/>
            <person name="Rivero F."/>
            <person name="Bankier A.T."/>
            <person name="Lehmann R."/>
            <person name="Hamlin N."/>
            <person name="Davies R."/>
            <person name="Gaudet P."/>
            <person name="Fey P."/>
            <person name="Pilcher K."/>
            <person name="Chen G."/>
            <person name="Saunders D."/>
            <person name="Sodergren E."/>
            <person name="Davis P."/>
            <person name="Kerhornou A."/>
            <person name="Nie X."/>
            <person name="Hall N."/>
            <person name="Anjard C."/>
            <person name="Hemphill L."/>
            <person name="Bason N."/>
            <person name="Farbrother P."/>
            <person name="Desany B."/>
            <person name="Just E."/>
            <person name="Morio T."/>
            <person name="Rost R."/>
            <person name="Churcher C."/>
            <person name="Cooper J."/>
            <person name="Haydock S."/>
            <person name="van Driessche N."/>
            <person name="Cronin A."/>
            <person name="Goodhead I."/>
            <person name="Muzny D."/>
            <person name="Mourier T."/>
            <person name="Pain A."/>
            <person name="Lu M."/>
            <person name="Harper D."/>
            <person name="Lindsay R."/>
            <person name="Hauser H."/>
            <person name="James K."/>
            <person name="Quiles M."/>
            <person name="Madan Babu M."/>
            <person name="Saito T."/>
            <person name="Buchrieser C."/>
            <person name="Wardroper A."/>
            <person name="Felder M."/>
            <person name="Thangavelu M."/>
            <person name="Johnson D."/>
            <person name="Knights A."/>
            <person name="Loulseged H."/>
            <person name="Mungall K."/>
            <person name="Oliver K."/>
            <person name="Price C."/>
            <person name="Quail M.A."/>
            <person name="Urushihara H."/>
            <person name="Hernandez J."/>
            <person name="Rabbinowitsch E."/>
            <person name="Steffen D."/>
            <person name="Sanders M."/>
            <person name="Ma J."/>
            <person name="Kohara Y."/>
            <person name="Sharp S."/>
            <person name="Simmonds M."/>
            <person name="Spiegler S."/>
            <person name="Tivey A."/>
            <person name="Sugano S."/>
            <person name="White B."/>
            <person name="Walker D."/>
            <person name="Woodward J."/>
            <person name="Winckler T."/>
            <person name="Tanaka Y."/>
            <person name="Shaulsky G."/>
            <person name="Schleicher M."/>
            <person name="Weinstock G."/>
            <person name="Rosenthal A."/>
            <person name="Cox E.C."/>
            <person name="Chisholm R.L."/>
            <person name="Gibbs R."/>
            <person name="Loomis W.F."/>
            <person name="Platzer M."/>
            <person name="Kay R.R."/>
            <person name="Williams J."/>
            <person name="Dear P.H."/>
            <person name="Noegel A.A."/>
            <person name="Barrell B."/>
            <person name="Kuspa A."/>
        </authorList>
    </citation>
    <scope>NUCLEOTIDE SEQUENCE [LARGE SCALE GENOMIC DNA]</scope>
    <source>
        <strain evidence="2 3">AX4</strain>
    </source>
</reference>
<dbReference type="GeneID" id="8620779"/>
<dbReference type="PANTHER" id="PTHR32134">
    <property type="entry name" value="FNIP REPEAT-CONTAINING PROTEIN"/>
    <property type="match status" value="1"/>
</dbReference>
<protein>
    <recommendedName>
        <fullName evidence="4">FNIP repeat-containing protein</fullName>
    </recommendedName>
</protein>
<dbReference type="dictyBase" id="DDB_G0276827"/>
<gene>
    <name evidence="2" type="ORF">DDB_G0276827</name>
</gene>
<dbReference type="EMBL" id="AAFI02000019">
    <property type="protein sequence ID" value="EAL68915.1"/>
    <property type="molecule type" value="Genomic_DNA"/>
</dbReference>
<dbReference type="SMR" id="Q7KWM2"/>
<dbReference type="PANTHER" id="PTHR32134:SF92">
    <property type="entry name" value="FNIP REPEAT-CONTAINING PROTEIN"/>
    <property type="match status" value="1"/>
</dbReference>
<dbReference type="InterPro" id="IPR051251">
    <property type="entry name" value="STK_FNIP-Repeat"/>
</dbReference>
<evidence type="ECO:0000313" key="3">
    <source>
        <dbReference type="Proteomes" id="UP000002195"/>
    </source>
</evidence>
<dbReference type="KEGG" id="ddi:DDB_G0276827"/>
<keyword evidence="3" id="KW-1185">Reference proteome</keyword>
<keyword evidence="1" id="KW-0677">Repeat</keyword>
<evidence type="ECO:0000313" key="2">
    <source>
        <dbReference type="EMBL" id="EAL68915.1"/>
    </source>
</evidence>
<evidence type="ECO:0008006" key="4">
    <source>
        <dbReference type="Google" id="ProtNLM"/>
    </source>
</evidence>
<name>Q7KWM2_DICDI</name>
<sequence length="414" mass="46008">MQCYDRKIELGHCLSLTELNFTHYNRFNEEIKPGDLPITLKKLSLGSIFNKALIHGSIPPQLEYLNLGEEFNKPLEEGILPNSIKTLYLGVKFSQILKVFDLPKSLTNLIGIGNLKLQSPNVLNQLTQLIELNLGNYYNHQIEVNYLPLNLKSLNLGSLNQSLIPNSLPNSITFLDMGKLYNHKLDINILPKSLNHLIFSNEFNQSLCGGGGVGGDGSVGGGGDDADQNLIPINCSILEFSGNLNSSLVFGKDIIIPSSIKKLKIHLRNSKCIKVGSIPLTVVDLFLKGSLPLQIPIGMIPTSITTLHIDFYGYQISPFVIPNSVINLSFDFYNQPLLENSIPSSVVTLDLGKYFNHSISSKNIPSSIRYLKLGLNFNHSITDIFNITHLTIPSYFKYQLKQLKLPNLISVTFL</sequence>
<dbReference type="Proteomes" id="UP000002195">
    <property type="component" value="Unassembled WGS sequence"/>
</dbReference>
<dbReference type="HOGENOM" id="CLU_702738_0_0_1"/>
<dbReference type="SUPFAM" id="SSF52058">
    <property type="entry name" value="L domain-like"/>
    <property type="match status" value="1"/>
</dbReference>
<organism evidence="2 3">
    <name type="scientific">Dictyostelium discoideum</name>
    <name type="common">Social amoeba</name>
    <dbReference type="NCBI Taxonomy" id="44689"/>
    <lineage>
        <taxon>Eukaryota</taxon>
        <taxon>Amoebozoa</taxon>
        <taxon>Evosea</taxon>
        <taxon>Eumycetozoa</taxon>
        <taxon>Dictyostelia</taxon>
        <taxon>Dictyosteliales</taxon>
        <taxon>Dictyosteliaceae</taxon>
        <taxon>Dictyostelium</taxon>
    </lineage>
</organism>
<dbReference type="AlphaFoldDB" id="Q7KWM2"/>
<dbReference type="OMA" id="MNEFDHP"/>
<accession>Q7KWM2</accession>
<dbReference type="InParanoid" id="Q7KWM2"/>
<dbReference type="PaxDb" id="44689-DDB0168254"/>
<evidence type="ECO:0000256" key="1">
    <source>
        <dbReference type="ARBA" id="ARBA00022737"/>
    </source>
</evidence>
<proteinExistence type="predicted"/>
<dbReference type="VEuPathDB" id="AmoebaDB:DDB_G0276827"/>